<evidence type="ECO:0000259" key="4">
    <source>
        <dbReference type="Pfam" id="PF17853"/>
    </source>
</evidence>
<feature type="domain" description="RsbT co-antagonist protein RsbRD N-terminal" evidence="3">
    <location>
        <begin position="37"/>
        <end position="181"/>
    </location>
</feature>
<accession>A0A6J7G332</accession>
<dbReference type="InterPro" id="IPR041522">
    <property type="entry name" value="CdaR_GGDEF"/>
</dbReference>
<feature type="domain" description="PucR C-terminal helix-turn-helix" evidence="2">
    <location>
        <begin position="358"/>
        <end position="413"/>
    </location>
</feature>
<dbReference type="InterPro" id="IPR025736">
    <property type="entry name" value="PucR_C-HTH_dom"/>
</dbReference>
<evidence type="ECO:0000259" key="2">
    <source>
        <dbReference type="Pfam" id="PF13556"/>
    </source>
</evidence>
<dbReference type="AlphaFoldDB" id="A0A6J7G332"/>
<name>A0A6J7G332_9ZZZZ</name>
<evidence type="ECO:0000313" key="5">
    <source>
        <dbReference type="EMBL" id="CAB4901034.1"/>
    </source>
</evidence>
<dbReference type="PANTHER" id="PTHR33744">
    <property type="entry name" value="CARBOHYDRATE DIACID REGULATOR"/>
    <property type="match status" value="1"/>
</dbReference>
<sequence length="432" mass="45269">MSTHRTAPIPPPTVPGPEVGPALRDELLCALALDDDALGRGIAGTLHARIPELAEVRDQRAMLAETEACCTTHVAGILGLLEGGTPLADVAVPDCGREYAVGFVHRRIPLPVLMRAYRFGQQELWETFARRLRTLGEPAAGEGLRTATALLFEYVDRVARDASAIYQSERDGWIRSAAAVRAETVRGLLAGEERDPDVAGRRLAYELRGTHTALVVSVAPGGPPVAPGVLERAARAAASAVGGGDPLLLPVGTSAVWAWTATPGVDGDEVEGRLARLTPGPGVRVAAGRPADGVEGFRLSHEEARHAAELHGDLPGPVTSYRSVELVSLLGADPARARRFVLRELGPLARPDGVAASLRETALAFLDHGGSHVGAAAALHVHKNTVYSRVRRAERELGAPVVPGRAALHAALTLAVTTPGRVIAPAPRPPSG</sequence>
<evidence type="ECO:0000259" key="3">
    <source>
        <dbReference type="Pfam" id="PF14361"/>
    </source>
</evidence>
<protein>
    <submittedName>
        <fullName evidence="5">Unannotated protein</fullName>
    </submittedName>
</protein>
<organism evidence="5">
    <name type="scientific">freshwater metagenome</name>
    <dbReference type="NCBI Taxonomy" id="449393"/>
    <lineage>
        <taxon>unclassified sequences</taxon>
        <taxon>metagenomes</taxon>
        <taxon>ecological metagenomes</taxon>
    </lineage>
</organism>
<dbReference type="Gene3D" id="1.10.10.2840">
    <property type="entry name" value="PucR C-terminal helix-turn-helix domain"/>
    <property type="match status" value="1"/>
</dbReference>
<gene>
    <name evidence="5" type="ORF">UFOPK3564_00571</name>
</gene>
<reference evidence="5" key="1">
    <citation type="submission" date="2020-05" db="EMBL/GenBank/DDBJ databases">
        <authorList>
            <person name="Chiriac C."/>
            <person name="Salcher M."/>
            <person name="Ghai R."/>
            <person name="Kavagutti S V."/>
        </authorList>
    </citation>
    <scope>NUCLEOTIDE SEQUENCE</scope>
</reference>
<dbReference type="EMBL" id="CAFBMK010000020">
    <property type="protein sequence ID" value="CAB4901034.1"/>
    <property type="molecule type" value="Genomic_DNA"/>
</dbReference>
<dbReference type="PANTHER" id="PTHR33744:SF1">
    <property type="entry name" value="DNA-BINDING TRANSCRIPTIONAL ACTIVATOR ADER"/>
    <property type="match status" value="1"/>
</dbReference>
<comment type="similarity">
    <text evidence="1">Belongs to the CdaR family.</text>
</comment>
<dbReference type="InterPro" id="IPR051448">
    <property type="entry name" value="CdaR-like_regulators"/>
</dbReference>
<dbReference type="InterPro" id="IPR042070">
    <property type="entry name" value="PucR_C-HTH_sf"/>
</dbReference>
<dbReference type="Pfam" id="PF17853">
    <property type="entry name" value="GGDEF_2"/>
    <property type="match status" value="1"/>
</dbReference>
<dbReference type="Pfam" id="PF13556">
    <property type="entry name" value="HTH_30"/>
    <property type="match status" value="1"/>
</dbReference>
<feature type="domain" description="CdaR GGDEF-like" evidence="4">
    <location>
        <begin position="197"/>
        <end position="309"/>
    </location>
</feature>
<dbReference type="InterPro" id="IPR025751">
    <property type="entry name" value="RsbRD_N_dom"/>
</dbReference>
<evidence type="ECO:0000256" key="1">
    <source>
        <dbReference type="ARBA" id="ARBA00006754"/>
    </source>
</evidence>
<dbReference type="Pfam" id="PF14361">
    <property type="entry name" value="RsbRD_N"/>
    <property type="match status" value="1"/>
</dbReference>
<proteinExistence type="inferred from homology"/>